<accession>A0A934QVU9</accession>
<comment type="caution">
    <text evidence="2">The sequence shown here is derived from an EMBL/GenBank/DDBJ whole genome shotgun (WGS) entry which is preliminary data.</text>
</comment>
<reference evidence="2" key="1">
    <citation type="submission" date="2020-12" db="EMBL/GenBank/DDBJ databases">
        <title>Prauserella sp. ASG 168, a novel actinomycete isolated from cave rock.</title>
        <authorList>
            <person name="Suriyachadkun C."/>
        </authorList>
    </citation>
    <scope>NUCLEOTIDE SEQUENCE</scope>
    <source>
        <strain evidence="2">ASG 168</strain>
    </source>
</reference>
<feature type="transmembrane region" description="Helical" evidence="1">
    <location>
        <begin position="128"/>
        <end position="150"/>
    </location>
</feature>
<protein>
    <submittedName>
        <fullName evidence="2">Uncharacterized protein</fullName>
    </submittedName>
</protein>
<keyword evidence="1" id="KW-0472">Membrane</keyword>
<evidence type="ECO:0000313" key="2">
    <source>
        <dbReference type="EMBL" id="MBK1787500.1"/>
    </source>
</evidence>
<evidence type="ECO:0000313" key="3">
    <source>
        <dbReference type="Proteomes" id="UP000635245"/>
    </source>
</evidence>
<keyword evidence="3" id="KW-1185">Reference proteome</keyword>
<evidence type="ECO:0000256" key="1">
    <source>
        <dbReference type="SAM" id="Phobius"/>
    </source>
</evidence>
<dbReference type="RefSeq" id="WP_200322189.1">
    <property type="nucleotide sequence ID" value="NZ_JAENJH010000007.1"/>
</dbReference>
<proteinExistence type="predicted"/>
<keyword evidence="1" id="KW-0812">Transmembrane</keyword>
<name>A0A934QVU9_9PSEU</name>
<organism evidence="2 3">
    <name type="scientific">Prauserella cavernicola</name>
    <dbReference type="NCBI Taxonomy" id="2800127"/>
    <lineage>
        <taxon>Bacteria</taxon>
        <taxon>Bacillati</taxon>
        <taxon>Actinomycetota</taxon>
        <taxon>Actinomycetes</taxon>
        <taxon>Pseudonocardiales</taxon>
        <taxon>Pseudonocardiaceae</taxon>
        <taxon>Prauserella</taxon>
    </lineage>
</organism>
<gene>
    <name evidence="2" type="ORF">JHE00_24510</name>
</gene>
<dbReference type="AlphaFoldDB" id="A0A934QVU9"/>
<keyword evidence="1" id="KW-1133">Transmembrane helix</keyword>
<feature type="transmembrane region" description="Helical" evidence="1">
    <location>
        <begin position="16"/>
        <end position="38"/>
    </location>
</feature>
<dbReference type="EMBL" id="JAENJH010000007">
    <property type="protein sequence ID" value="MBK1787500.1"/>
    <property type="molecule type" value="Genomic_DNA"/>
</dbReference>
<dbReference type="Proteomes" id="UP000635245">
    <property type="component" value="Unassembled WGS sequence"/>
</dbReference>
<sequence>MTTAKPQKPLTTRGKVFGWFLIVLMALVGLLGGGAVMAEGFAGRGALADGPVGSLTPTERGCGKSDCWWIGDFVSEDASITRTGVELHQSDDVRRTTPMPARIDNVRLHDDAERPAAYSTDYSSMPRIAGGTALLVGGVAGAAVLARVLLKRRPR</sequence>